<dbReference type="Proteomes" id="UP000008694">
    <property type="component" value="Unassembled WGS sequence"/>
</dbReference>
<evidence type="ECO:0000313" key="1">
    <source>
        <dbReference type="EMBL" id="EFH56766.1"/>
    </source>
</evidence>
<protein>
    <submittedName>
        <fullName evidence="1">Predicted protein</fullName>
    </submittedName>
</protein>
<accession>D7LFC5</accession>
<dbReference type="EMBL" id="GL348716">
    <property type="protein sequence ID" value="EFH56766.1"/>
    <property type="molecule type" value="Genomic_DNA"/>
</dbReference>
<reference evidence="2" key="1">
    <citation type="journal article" date="2011" name="Nat. Genet.">
        <title>The Arabidopsis lyrata genome sequence and the basis of rapid genome size change.</title>
        <authorList>
            <person name="Hu T.T."/>
            <person name="Pattyn P."/>
            <person name="Bakker E.G."/>
            <person name="Cao J."/>
            <person name="Cheng J.-F."/>
            <person name="Clark R.M."/>
            <person name="Fahlgren N."/>
            <person name="Fawcett J.A."/>
            <person name="Grimwood J."/>
            <person name="Gundlach H."/>
            <person name="Haberer G."/>
            <person name="Hollister J.D."/>
            <person name="Ossowski S."/>
            <person name="Ottilar R.P."/>
            <person name="Salamov A.A."/>
            <person name="Schneeberger K."/>
            <person name="Spannagl M."/>
            <person name="Wang X."/>
            <person name="Yang L."/>
            <person name="Nasrallah M.E."/>
            <person name="Bergelson J."/>
            <person name="Carrington J.C."/>
            <person name="Gaut B.S."/>
            <person name="Schmutz J."/>
            <person name="Mayer K.F.X."/>
            <person name="Van de Peer Y."/>
            <person name="Grigoriev I.V."/>
            <person name="Nordborg M."/>
            <person name="Weigel D."/>
            <person name="Guo Y.-L."/>
        </authorList>
    </citation>
    <scope>NUCLEOTIDE SEQUENCE [LARGE SCALE GENOMIC DNA]</scope>
    <source>
        <strain evidence="2">cv. MN47</strain>
    </source>
</reference>
<gene>
    <name evidence="1" type="ORF">ARALYDRAFT_343909</name>
</gene>
<name>D7LFC5_ARALL</name>
<dbReference type="HOGENOM" id="CLU_1557384_0_0_1"/>
<sequence>MEISVVVESSTSDKFPKKTRAKWAILANPDSGFKYTDCMENPRPGEVYRKDEKDKAYEEIVAQLKSWIPHQNMGTTAVLISGDFKVLDECRALRKNNINVIVVVRSKAGLKIGVLEELVDLGVTIISDWEWFLMYPDYCTPFTALEKPRTEDGDGDGAASAMKPVQLICYST</sequence>
<dbReference type="Gramene" id="fgenesh1_pg.C_scaffold_4000251">
    <property type="protein sequence ID" value="fgenesh1_pg.C_scaffold_4000251"/>
    <property type="gene ID" value="fgenesh1_pg.C_scaffold_4000251"/>
</dbReference>
<organism evidence="2">
    <name type="scientific">Arabidopsis lyrata subsp. lyrata</name>
    <name type="common">Lyre-leaved rock-cress</name>
    <dbReference type="NCBI Taxonomy" id="81972"/>
    <lineage>
        <taxon>Eukaryota</taxon>
        <taxon>Viridiplantae</taxon>
        <taxon>Streptophyta</taxon>
        <taxon>Embryophyta</taxon>
        <taxon>Tracheophyta</taxon>
        <taxon>Spermatophyta</taxon>
        <taxon>Magnoliopsida</taxon>
        <taxon>eudicotyledons</taxon>
        <taxon>Gunneridae</taxon>
        <taxon>Pentapetalae</taxon>
        <taxon>rosids</taxon>
        <taxon>malvids</taxon>
        <taxon>Brassicales</taxon>
        <taxon>Brassicaceae</taxon>
        <taxon>Camelineae</taxon>
        <taxon>Arabidopsis</taxon>
    </lineage>
</organism>
<proteinExistence type="predicted"/>
<evidence type="ECO:0000313" key="2">
    <source>
        <dbReference type="Proteomes" id="UP000008694"/>
    </source>
</evidence>
<dbReference type="AlphaFoldDB" id="D7LFC5"/>
<keyword evidence="2" id="KW-1185">Reference proteome</keyword>